<dbReference type="InterPro" id="IPR050870">
    <property type="entry name" value="FAST_kinase"/>
</dbReference>
<dbReference type="GO" id="GO:0005759">
    <property type="term" value="C:mitochondrial matrix"/>
    <property type="evidence" value="ECO:0007669"/>
    <property type="project" value="TreeGrafter"/>
</dbReference>
<keyword evidence="2" id="KW-0496">Mitochondrion</keyword>
<dbReference type="InterPro" id="IPR010622">
    <property type="entry name" value="FAST_Leu-rich"/>
</dbReference>
<dbReference type="GO" id="GO:0000963">
    <property type="term" value="P:mitochondrial RNA processing"/>
    <property type="evidence" value="ECO:0007669"/>
    <property type="project" value="TreeGrafter"/>
</dbReference>
<evidence type="ECO:0000313" key="4">
    <source>
        <dbReference type="Ensembl" id="ENSSANP00000064235.1"/>
    </source>
</evidence>
<keyword evidence="5" id="KW-1185">Reference proteome</keyword>
<evidence type="ECO:0000259" key="3">
    <source>
        <dbReference type="PROSITE" id="PS51286"/>
    </source>
</evidence>
<dbReference type="OrthoDB" id="385235at2759"/>
<gene>
    <name evidence="4" type="primary">LOC107677912</name>
</gene>
<dbReference type="InterPro" id="IPR013584">
    <property type="entry name" value="RAP"/>
</dbReference>
<sequence>MFRLRSFRACCSRRLFHSGAVSRDQVLDQLQTCSAEDQVFDVVGRNKAKLSASHVSYAIGQLWKFQRERPHMLRTIEQVRNHPQFLTLQVLAENKISLMDDASVVDMLYGVLRLQVEHHDSLVQQLVTEAWNRLERFQMATLSKFAVCLSDQFLQHSPLMGQITQIVSQRLDSIQDARVLTPLMNSMFVLVSPQLRDALFKKADFLLAKANPLHFNNPRRVVQFIRNVKQIHRPLLEKCNQLLLQNVPRMDVEHISIILGLYHSMQYNNCDFRLAVRQRLMELVDTSTDPATFTKLFASLGPIAGQGVREGLESTALLLADELNPHQALGVVETMEEMQCRNLQLINKMAAVLLKNLETYRAVEITRITQYLILLHCQNPEIFSRLKAKLLNYLQGSVYPYEVTMLTRVLSVLPSPRPDEAVLSRVNAVIPQCNLNDLNTYAMVVAKWIRNDPSYRHNTSSKYVRLLQTLNRCSRERLHSFESLDVVLEEVKCLSGEWFDEMLLEESMVTMQKLIDQISWTNVHELGVYLTRTNYFCAALMDRIASVTIENIDKIHYSATYSIMLPFAVLNYDPPKAEEFLDVCIRHFTPYISSFDPHLLVLLAYALALADYFPEEVVREIFNVDFLAKLDAQLETFPDGLNMRIRLRLMELNRAVCLECPEFQVPWFHERYCKQLQKRANSSISPAQQQIHKMLGDVLGGMNCAKVGVLTPYFYTVDFELVLDRHLHPVPYSEPIQLQISENGNVHWQSGSTDRERMELPPGARRIALEFLDSKSFCKNSWHMKGEAMMKKRHLEMLGYHVLQIPHFEWNSMELSSEDAWKEYLRKKIFSEVP</sequence>
<dbReference type="Pfam" id="PF06743">
    <property type="entry name" value="FAST_1"/>
    <property type="match status" value="1"/>
</dbReference>
<dbReference type="RefSeq" id="XP_016328464.1">
    <property type="nucleotide sequence ID" value="XM_016472978.1"/>
</dbReference>
<accession>A0A671PYA0</accession>
<dbReference type="Pfam" id="PF08368">
    <property type="entry name" value="FAST_2"/>
    <property type="match status" value="1"/>
</dbReference>
<evidence type="ECO:0000256" key="1">
    <source>
        <dbReference type="ARBA" id="ARBA00004173"/>
    </source>
</evidence>
<reference evidence="4" key="1">
    <citation type="submission" date="2025-08" db="UniProtKB">
        <authorList>
            <consortium name="Ensembl"/>
        </authorList>
    </citation>
    <scope>IDENTIFICATION</scope>
</reference>
<name>A0A671PYA0_9TELE</name>
<dbReference type="GO" id="GO:0035770">
    <property type="term" value="C:ribonucleoprotein granule"/>
    <property type="evidence" value="ECO:0007669"/>
    <property type="project" value="TreeGrafter"/>
</dbReference>
<dbReference type="Proteomes" id="UP000472260">
    <property type="component" value="Unassembled WGS sequence"/>
</dbReference>
<evidence type="ECO:0000313" key="5">
    <source>
        <dbReference type="Proteomes" id="UP000472260"/>
    </source>
</evidence>
<dbReference type="RefSeq" id="XP_016328463.1">
    <property type="nucleotide sequence ID" value="XM_016472977.1"/>
</dbReference>
<comment type="subcellular location">
    <subcellularLocation>
        <location evidence="1">Mitochondrion</location>
    </subcellularLocation>
</comment>
<dbReference type="PANTHER" id="PTHR21228">
    <property type="entry name" value="FAST LEU-RICH DOMAIN-CONTAINING"/>
    <property type="match status" value="1"/>
</dbReference>
<dbReference type="PANTHER" id="PTHR21228:SF29">
    <property type="entry name" value="FAST KINASE DOMAIN-CONTAINING PROTEIN 1, MITOCHONDRIAL"/>
    <property type="match status" value="1"/>
</dbReference>
<protein>
    <submittedName>
        <fullName evidence="4">FAST kinase domain-containing protein 1-like</fullName>
    </submittedName>
</protein>
<proteinExistence type="predicted"/>
<dbReference type="AlphaFoldDB" id="A0A671PYA0"/>
<dbReference type="SMART" id="SM00952">
    <property type="entry name" value="RAP"/>
    <property type="match status" value="1"/>
</dbReference>
<dbReference type="Pfam" id="PF08373">
    <property type="entry name" value="RAP"/>
    <property type="match status" value="1"/>
</dbReference>
<feature type="domain" description="RAP" evidence="3">
    <location>
        <begin position="767"/>
        <end position="827"/>
    </location>
</feature>
<dbReference type="GO" id="GO:0003723">
    <property type="term" value="F:RNA binding"/>
    <property type="evidence" value="ECO:0007669"/>
    <property type="project" value="TreeGrafter"/>
</dbReference>
<organism evidence="4 5">
    <name type="scientific">Sinocyclocheilus anshuiensis</name>
    <dbReference type="NCBI Taxonomy" id="1608454"/>
    <lineage>
        <taxon>Eukaryota</taxon>
        <taxon>Metazoa</taxon>
        <taxon>Chordata</taxon>
        <taxon>Craniata</taxon>
        <taxon>Vertebrata</taxon>
        <taxon>Euteleostomi</taxon>
        <taxon>Actinopterygii</taxon>
        <taxon>Neopterygii</taxon>
        <taxon>Teleostei</taxon>
        <taxon>Ostariophysi</taxon>
        <taxon>Cypriniformes</taxon>
        <taxon>Cyprinidae</taxon>
        <taxon>Cyprininae</taxon>
        <taxon>Sinocyclocheilus</taxon>
    </lineage>
</organism>
<dbReference type="GO" id="GO:0044528">
    <property type="term" value="P:regulation of mitochondrial mRNA stability"/>
    <property type="evidence" value="ECO:0007669"/>
    <property type="project" value="InterPro"/>
</dbReference>
<dbReference type="GeneID" id="107677912"/>
<reference evidence="4" key="2">
    <citation type="submission" date="2025-09" db="UniProtKB">
        <authorList>
            <consortium name="Ensembl"/>
        </authorList>
    </citation>
    <scope>IDENTIFICATION</scope>
</reference>
<dbReference type="Ensembl" id="ENSSANT00000068288.1">
    <property type="protein sequence ID" value="ENSSANP00000064235.1"/>
    <property type="gene ID" value="ENSSANG00000032015.1"/>
</dbReference>
<dbReference type="PROSITE" id="PS51286">
    <property type="entry name" value="RAP"/>
    <property type="match status" value="1"/>
</dbReference>
<dbReference type="InterPro" id="IPR013579">
    <property type="entry name" value="FAST_2"/>
</dbReference>
<evidence type="ECO:0000256" key="2">
    <source>
        <dbReference type="ARBA" id="ARBA00023128"/>
    </source>
</evidence>
<dbReference type="KEGG" id="sanh:107677912"/>